<evidence type="ECO:0000256" key="1">
    <source>
        <dbReference type="SAM" id="MobiDB-lite"/>
    </source>
</evidence>
<gene>
    <name evidence="2" type="ORF">SVIM_LOCUS276618</name>
</gene>
<feature type="compositionally biased region" description="Polar residues" evidence="1">
    <location>
        <begin position="90"/>
        <end position="99"/>
    </location>
</feature>
<organism evidence="2">
    <name type="scientific">Salix viminalis</name>
    <name type="common">Common osier</name>
    <name type="synonym">Basket willow</name>
    <dbReference type="NCBI Taxonomy" id="40686"/>
    <lineage>
        <taxon>Eukaryota</taxon>
        <taxon>Viridiplantae</taxon>
        <taxon>Streptophyta</taxon>
        <taxon>Embryophyta</taxon>
        <taxon>Tracheophyta</taxon>
        <taxon>Spermatophyta</taxon>
        <taxon>Magnoliopsida</taxon>
        <taxon>eudicotyledons</taxon>
        <taxon>Gunneridae</taxon>
        <taxon>Pentapetalae</taxon>
        <taxon>rosids</taxon>
        <taxon>fabids</taxon>
        <taxon>Malpighiales</taxon>
        <taxon>Salicaceae</taxon>
        <taxon>Saliceae</taxon>
        <taxon>Salix</taxon>
    </lineage>
</organism>
<evidence type="ECO:0000313" key="2">
    <source>
        <dbReference type="EMBL" id="VFU44756.1"/>
    </source>
</evidence>
<dbReference type="AlphaFoldDB" id="A0A6N2LT07"/>
<dbReference type="EMBL" id="CAADRP010001608">
    <property type="protein sequence ID" value="VFU44756.1"/>
    <property type="molecule type" value="Genomic_DNA"/>
</dbReference>
<name>A0A6N2LT07_SALVM</name>
<proteinExistence type="predicted"/>
<protein>
    <submittedName>
        <fullName evidence="2">Uncharacterized protein</fullName>
    </submittedName>
</protein>
<accession>A0A6N2LT07</accession>
<feature type="region of interest" description="Disordered" evidence="1">
    <location>
        <begin position="70"/>
        <end position="99"/>
    </location>
</feature>
<reference evidence="2" key="1">
    <citation type="submission" date="2019-03" db="EMBL/GenBank/DDBJ databases">
        <authorList>
            <person name="Mank J."/>
            <person name="Almeida P."/>
        </authorList>
    </citation>
    <scope>NUCLEOTIDE SEQUENCE</scope>
    <source>
        <strain evidence="2">78183</strain>
    </source>
</reference>
<sequence>MTSHFGSPPSLLQSKLKYYRSHLKKKEKTHCYTQIKINLVVIIEKWVFVSLSLSLSLSIQYPHFGFQANDKMTPPATRGKNKRNRPGDNANITSEILSK</sequence>